<dbReference type="InterPro" id="IPR058533">
    <property type="entry name" value="Cation_efflux_TM"/>
</dbReference>
<evidence type="ECO:0000259" key="10">
    <source>
        <dbReference type="Pfam" id="PF01545"/>
    </source>
</evidence>
<gene>
    <name evidence="12" type="ORF">PHAECO_LOCUS7560</name>
</gene>
<dbReference type="NCBIfam" id="TIGR01297">
    <property type="entry name" value="CDF"/>
    <property type="match status" value="1"/>
</dbReference>
<dbReference type="OrthoDB" id="29444at2759"/>
<evidence type="ECO:0000256" key="3">
    <source>
        <dbReference type="ARBA" id="ARBA00022448"/>
    </source>
</evidence>
<feature type="transmembrane region" description="Helical" evidence="9">
    <location>
        <begin position="45"/>
        <end position="64"/>
    </location>
</feature>
<feature type="transmembrane region" description="Helical" evidence="9">
    <location>
        <begin position="271"/>
        <end position="288"/>
    </location>
</feature>
<protein>
    <recommendedName>
        <fullName evidence="14">Zinc/cadmium resistance protein</fullName>
    </recommendedName>
</protein>
<sequence length="533" mass="59990">MGVKQWFRKFQPIQLYVILALTITFFLTELIVSHLTHALTLLMDSYHMLCNIIALSGCIVTIKYSEESADCDLKNTQSIESNLDEKVSKSRSNQCQDKKNSPKVGRNEERKLKNTFGWARIDVIIMLICCVFMASLSFSIFVEALQTLIHIGHQDEMHRPITVLCTGAAGLLLNGICYLLIGGYTFHQGSFLYVTESGDVVLSKVVVDQTVQRGARRLSRSKTIHPTALPPKQRQGIWEMTRDVHGCILVIICALLIFFTDKNVAKYIDPIISLISAASIMVLSYPYMRESGLILLQTIPDTIDINILKAELLNQFPDIVNIHDFHIWQLSANKIVSTVHIIFQNPKVYSNVMEEVKEFFKESGITHTTIQPEFFKKDASMDSLRSNKYAPNCLMTCLEDDCKQNHCCPEYEEKGLFKTQSHELFSLPEKAAPTLKSVKILEVELSSQVNSNSNSSINSIRSDNAKENESSSRSEVRQGESYKSEVNVDVIDKAGSGCSNRKVGGENIEQEERLQNIVDIITNDAGDNVETKE</sequence>
<keyword evidence="5" id="KW-0862">Zinc</keyword>
<dbReference type="SUPFAM" id="SSF160240">
    <property type="entry name" value="Cation efflux protein cytoplasmic domain-like"/>
    <property type="match status" value="1"/>
</dbReference>
<accession>A0A9P0DT48</accession>
<feature type="compositionally biased region" description="Low complexity" evidence="8">
    <location>
        <begin position="451"/>
        <end position="462"/>
    </location>
</feature>
<dbReference type="GO" id="GO:0016020">
    <property type="term" value="C:membrane"/>
    <property type="evidence" value="ECO:0007669"/>
    <property type="project" value="UniProtKB-SubCell"/>
</dbReference>
<organism evidence="12 13">
    <name type="scientific">Phaedon cochleariae</name>
    <name type="common">Mustard beetle</name>
    <dbReference type="NCBI Taxonomy" id="80249"/>
    <lineage>
        <taxon>Eukaryota</taxon>
        <taxon>Metazoa</taxon>
        <taxon>Ecdysozoa</taxon>
        <taxon>Arthropoda</taxon>
        <taxon>Hexapoda</taxon>
        <taxon>Insecta</taxon>
        <taxon>Pterygota</taxon>
        <taxon>Neoptera</taxon>
        <taxon>Endopterygota</taxon>
        <taxon>Coleoptera</taxon>
        <taxon>Polyphaga</taxon>
        <taxon>Cucujiformia</taxon>
        <taxon>Chrysomeloidea</taxon>
        <taxon>Chrysomelidae</taxon>
        <taxon>Chrysomelinae</taxon>
        <taxon>Chrysomelini</taxon>
        <taxon>Phaedon</taxon>
    </lineage>
</organism>
<evidence type="ECO:0000256" key="9">
    <source>
        <dbReference type="SAM" id="Phobius"/>
    </source>
</evidence>
<evidence type="ECO:0000256" key="7">
    <source>
        <dbReference type="ARBA" id="ARBA00023136"/>
    </source>
</evidence>
<keyword evidence="3" id="KW-0813">Transport</keyword>
<name>A0A9P0DT48_PHACE</name>
<evidence type="ECO:0000313" key="13">
    <source>
        <dbReference type="Proteomes" id="UP001153737"/>
    </source>
</evidence>
<evidence type="ECO:0008006" key="14">
    <source>
        <dbReference type="Google" id="ProtNLM"/>
    </source>
</evidence>
<evidence type="ECO:0000313" key="12">
    <source>
        <dbReference type="EMBL" id="CAH1159883.1"/>
    </source>
</evidence>
<feature type="compositionally biased region" description="Basic and acidic residues" evidence="8">
    <location>
        <begin position="463"/>
        <end position="483"/>
    </location>
</feature>
<dbReference type="InterPro" id="IPR027469">
    <property type="entry name" value="Cation_efflux_TMD_sf"/>
</dbReference>
<dbReference type="Pfam" id="PF16916">
    <property type="entry name" value="ZT_dimer"/>
    <property type="match status" value="1"/>
</dbReference>
<comment type="similarity">
    <text evidence="2">Belongs to the cation diffusion facilitator (CDF) transporter (TC 2.A.4) family. SLC30A subfamily.</text>
</comment>
<dbReference type="InterPro" id="IPR036837">
    <property type="entry name" value="Cation_efflux_CTD_sf"/>
</dbReference>
<feature type="domain" description="Cation efflux protein transmembrane" evidence="10">
    <location>
        <begin position="16"/>
        <end position="70"/>
    </location>
</feature>
<feature type="domain" description="Cation efflux protein cytoplasmic" evidence="11">
    <location>
        <begin position="304"/>
        <end position="373"/>
    </location>
</feature>
<evidence type="ECO:0000256" key="8">
    <source>
        <dbReference type="SAM" id="MobiDB-lite"/>
    </source>
</evidence>
<dbReference type="GO" id="GO:0010312">
    <property type="term" value="P:detoxification of zinc ion"/>
    <property type="evidence" value="ECO:0007669"/>
    <property type="project" value="TreeGrafter"/>
</dbReference>
<evidence type="ECO:0000256" key="1">
    <source>
        <dbReference type="ARBA" id="ARBA00004141"/>
    </source>
</evidence>
<dbReference type="Pfam" id="PF01545">
    <property type="entry name" value="Cation_efflux"/>
    <property type="match status" value="2"/>
</dbReference>
<keyword evidence="6 9" id="KW-1133">Transmembrane helix</keyword>
<keyword evidence="4 9" id="KW-0812">Transmembrane</keyword>
<dbReference type="AlphaFoldDB" id="A0A9P0DT48"/>
<proteinExistence type="inferred from homology"/>
<dbReference type="PANTHER" id="PTHR45820:SF9">
    <property type="entry name" value="FI23527P1"/>
    <property type="match status" value="1"/>
</dbReference>
<evidence type="ECO:0000256" key="5">
    <source>
        <dbReference type="ARBA" id="ARBA00022833"/>
    </source>
</evidence>
<keyword evidence="13" id="KW-1185">Reference proteome</keyword>
<reference evidence="12" key="2">
    <citation type="submission" date="2022-10" db="EMBL/GenBank/DDBJ databases">
        <authorList>
            <consortium name="ENA_rothamsted_submissions"/>
            <consortium name="culmorum"/>
            <person name="King R."/>
        </authorList>
    </citation>
    <scope>NUCLEOTIDE SEQUENCE</scope>
</reference>
<keyword evidence="7 9" id="KW-0472">Membrane</keyword>
<dbReference type="GO" id="GO:0005385">
    <property type="term" value="F:zinc ion transmembrane transporter activity"/>
    <property type="evidence" value="ECO:0007669"/>
    <property type="project" value="TreeGrafter"/>
</dbReference>
<dbReference type="GO" id="GO:0006882">
    <property type="term" value="P:intracellular zinc ion homeostasis"/>
    <property type="evidence" value="ECO:0007669"/>
    <property type="project" value="TreeGrafter"/>
</dbReference>
<dbReference type="EMBL" id="OU896709">
    <property type="protein sequence ID" value="CAH1159883.1"/>
    <property type="molecule type" value="Genomic_DNA"/>
</dbReference>
<feature type="transmembrane region" description="Helical" evidence="9">
    <location>
        <begin position="161"/>
        <end position="181"/>
    </location>
</feature>
<dbReference type="PANTHER" id="PTHR45820">
    <property type="entry name" value="FI23527P1"/>
    <property type="match status" value="1"/>
</dbReference>
<feature type="region of interest" description="Disordered" evidence="8">
    <location>
        <begin position="451"/>
        <end position="484"/>
    </location>
</feature>
<feature type="transmembrane region" description="Helical" evidence="9">
    <location>
        <begin position="242"/>
        <end position="259"/>
    </location>
</feature>
<evidence type="ECO:0000256" key="4">
    <source>
        <dbReference type="ARBA" id="ARBA00022692"/>
    </source>
</evidence>
<dbReference type="SUPFAM" id="SSF161111">
    <property type="entry name" value="Cation efflux protein transmembrane domain-like"/>
    <property type="match status" value="2"/>
</dbReference>
<feature type="domain" description="Cation efflux protein transmembrane" evidence="10">
    <location>
        <begin position="112"/>
        <end position="296"/>
    </location>
</feature>
<dbReference type="Proteomes" id="UP001153737">
    <property type="component" value="Chromosome 3"/>
</dbReference>
<dbReference type="InterPro" id="IPR002524">
    <property type="entry name" value="Cation_efflux"/>
</dbReference>
<evidence type="ECO:0000256" key="2">
    <source>
        <dbReference type="ARBA" id="ARBA00008873"/>
    </source>
</evidence>
<comment type="subcellular location">
    <subcellularLocation>
        <location evidence="1">Membrane</location>
        <topology evidence="1">Multi-pass membrane protein</topology>
    </subcellularLocation>
</comment>
<feature type="transmembrane region" description="Helical" evidence="9">
    <location>
        <begin position="121"/>
        <end position="141"/>
    </location>
</feature>
<feature type="compositionally biased region" description="Basic and acidic residues" evidence="8">
    <location>
        <begin position="96"/>
        <end position="106"/>
    </location>
</feature>
<evidence type="ECO:0000259" key="11">
    <source>
        <dbReference type="Pfam" id="PF16916"/>
    </source>
</evidence>
<reference evidence="12" key="1">
    <citation type="submission" date="2022-01" db="EMBL/GenBank/DDBJ databases">
        <authorList>
            <person name="King R."/>
        </authorList>
    </citation>
    <scope>NUCLEOTIDE SEQUENCE</scope>
</reference>
<feature type="transmembrane region" description="Helical" evidence="9">
    <location>
        <begin position="12"/>
        <end position="33"/>
    </location>
</feature>
<evidence type="ECO:0000256" key="6">
    <source>
        <dbReference type="ARBA" id="ARBA00022989"/>
    </source>
</evidence>
<dbReference type="InterPro" id="IPR027470">
    <property type="entry name" value="Cation_efflux_CTD"/>
</dbReference>
<feature type="region of interest" description="Disordered" evidence="8">
    <location>
        <begin position="87"/>
        <end position="106"/>
    </location>
</feature>
<dbReference type="Gene3D" id="1.20.1510.10">
    <property type="entry name" value="Cation efflux protein transmembrane domain"/>
    <property type="match status" value="2"/>
</dbReference>